<dbReference type="CDD" id="cd03089">
    <property type="entry name" value="PMM_PGM"/>
    <property type="match status" value="1"/>
</dbReference>
<comment type="similarity">
    <text evidence="4 10">Belongs to the phosphohexose mutase family.</text>
</comment>
<evidence type="ECO:0000313" key="15">
    <source>
        <dbReference type="EMBL" id="KTD68011.1"/>
    </source>
</evidence>
<dbReference type="InterPro" id="IPR036900">
    <property type="entry name" value="A-D-PHexomutase_C_sf"/>
</dbReference>
<dbReference type="OrthoDB" id="9803322at2"/>
<keyword evidence="9" id="KW-0413">Isomerase</keyword>
<sequence>MNQDKSIKLSQKTTYRQIQVPSTVFKAYDIRGIIGKELYEDSFYSIGLALGYYLSKLQRQKIVLARDGRITSPVLALALKQGLLDSGIDVFDIGLVTTPMMYFATHTKGIDSGVMVTGSHNPINYNGIKIVLSGKTLMQEDIRILYTMIAEGKRVNGCGKEIELDIMEEYTKRIVSDIQIKRSLKIIVDCGNGTAGLVAPQVLEKLGCEVIPLYCDVDGRFPNHHPDPTIEDNLVDLKNEVIAQKADLGFAFDGDADRLGLVTNTGETIYPDRLMMLYARELLTRCPGSVIVFDVKCSNNLAAVIKDAGGIAKMCPTGHSIVKDVMKKEGAILAGEMSGHLFFKNRWYGFDDALYSACRLLEIITSSNLTASDQFKLIPKSVGTSELKIAMPDEKKFVFMHRFREKAQFPQAQIITIDGVRVEFATGWGILRASNTTPCLVARFEAVDKESLLHIQQLFKTQILLLEPKLALPF</sequence>
<name>A0A0W0ZFW0_9GAMM</name>
<dbReference type="RefSeq" id="WP_058510137.1">
    <property type="nucleotide sequence ID" value="NZ_LNYY01000019.1"/>
</dbReference>
<evidence type="ECO:0000259" key="13">
    <source>
        <dbReference type="Pfam" id="PF02879"/>
    </source>
</evidence>
<dbReference type="STRING" id="947033.Lste_1169"/>
<feature type="domain" description="Alpha-D-phosphohexomutase alpha/beta/alpha" evidence="14">
    <location>
        <begin position="271"/>
        <end position="376"/>
    </location>
</feature>
<evidence type="ECO:0000259" key="12">
    <source>
        <dbReference type="Pfam" id="PF02878"/>
    </source>
</evidence>
<dbReference type="Pfam" id="PF02879">
    <property type="entry name" value="PGM_PMM_II"/>
    <property type="match status" value="1"/>
</dbReference>
<dbReference type="GO" id="GO:0004615">
    <property type="term" value="F:phosphomannomutase activity"/>
    <property type="evidence" value="ECO:0007669"/>
    <property type="project" value="UniProtKB-EC"/>
</dbReference>
<dbReference type="Pfam" id="PF02880">
    <property type="entry name" value="PGM_PMM_III"/>
    <property type="match status" value="1"/>
</dbReference>
<evidence type="ECO:0000259" key="11">
    <source>
        <dbReference type="Pfam" id="PF00408"/>
    </source>
</evidence>
<keyword evidence="8 10" id="KW-0460">Magnesium</keyword>
<dbReference type="PATRIC" id="fig|947033.5.peg.1249"/>
<dbReference type="SUPFAM" id="SSF53738">
    <property type="entry name" value="Phosphoglucomutase, first 3 domains"/>
    <property type="match status" value="3"/>
</dbReference>
<evidence type="ECO:0000256" key="10">
    <source>
        <dbReference type="RuleBase" id="RU004326"/>
    </source>
</evidence>
<dbReference type="AlphaFoldDB" id="A0A0W0ZFW0"/>
<dbReference type="Pfam" id="PF02878">
    <property type="entry name" value="PGM_PMM_I"/>
    <property type="match status" value="1"/>
</dbReference>
<evidence type="ECO:0000256" key="5">
    <source>
        <dbReference type="ARBA" id="ARBA00012730"/>
    </source>
</evidence>
<dbReference type="InterPro" id="IPR005843">
    <property type="entry name" value="A-D-PHexomutase_C"/>
</dbReference>
<organism evidence="15 16">
    <name type="scientific">Legionella steelei</name>
    <dbReference type="NCBI Taxonomy" id="947033"/>
    <lineage>
        <taxon>Bacteria</taxon>
        <taxon>Pseudomonadati</taxon>
        <taxon>Pseudomonadota</taxon>
        <taxon>Gammaproteobacteria</taxon>
        <taxon>Legionellales</taxon>
        <taxon>Legionellaceae</taxon>
        <taxon>Legionella</taxon>
    </lineage>
</organism>
<feature type="domain" description="Alpha-D-phosphohexomutase alpha/beta/alpha" evidence="12">
    <location>
        <begin position="24"/>
        <end position="151"/>
    </location>
</feature>
<keyword evidence="6" id="KW-0597">Phosphoprotein</keyword>
<dbReference type="InterPro" id="IPR016066">
    <property type="entry name" value="A-D-PHexomutase_CS"/>
</dbReference>
<keyword evidence="16" id="KW-1185">Reference proteome</keyword>
<evidence type="ECO:0000256" key="8">
    <source>
        <dbReference type="ARBA" id="ARBA00022842"/>
    </source>
</evidence>
<dbReference type="Gene3D" id="3.30.310.50">
    <property type="entry name" value="Alpha-D-phosphohexomutase, C-terminal domain"/>
    <property type="match status" value="1"/>
</dbReference>
<evidence type="ECO:0000259" key="14">
    <source>
        <dbReference type="Pfam" id="PF02880"/>
    </source>
</evidence>
<dbReference type="EMBL" id="LNYY01000019">
    <property type="protein sequence ID" value="KTD68011.1"/>
    <property type="molecule type" value="Genomic_DNA"/>
</dbReference>
<gene>
    <name evidence="15" type="primary">algC_2</name>
    <name evidence="15" type="ORF">Lste_1169</name>
</gene>
<feature type="domain" description="Alpha-D-phosphohexomutase alpha/beta/alpha" evidence="13">
    <location>
        <begin position="168"/>
        <end position="266"/>
    </location>
</feature>
<dbReference type="EC" id="5.4.2.8" evidence="5"/>
<feature type="domain" description="Alpha-D-phosphohexomutase C-terminal" evidence="11">
    <location>
        <begin position="386"/>
        <end position="457"/>
    </location>
</feature>
<evidence type="ECO:0000256" key="6">
    <source>
        <dbReference type="ARBA" id="ARBA00022553"/>
    </source>
</evidence>
<dbReference type="PRINTS" id="PR00509">
    <property type="entry name" value="PGMPMM"/>
</dbReference>
<dbReference type="GO" id="GO:0000287">
    <property type="term" value="F:magnesium ion binding"/>
    <property type="evidence" value="ECO:0007669"/>
    <property type="project" value="InterPro"/>
</dbReference>
<evidence type="ECO:0000256" key="7">
    <source>
        <dbReference type="ARBA" id="ARBA00022723"/>
    </source>
</evidence>
<dbReference type="InterPro" id="IPR005845">
    <property type="entry name" value="A-D-PHexomutase_a/b/a-II"/>
</dbReference>
<dbReference type="InterPro" id="IPR016055">
    <property type="entry name" value="A-D-PHexomutase_a/b/a-I/II/III"/>
</dbReference>
<reference evidence="15 16" key="1">
    <citation type="submission" date="2015-11" db="EMBL/GenBank/DDBJ databases">
        <title>Genomic analysis of 38 Legionella species identifies large and diverse effector repertoires.</title>
        <authorList>
            <person name="Burstein D."/>
            <person name="Amaro F."/>
            <person name="Zusman T."/>
            <person name="Lifshitz Z."/>
            <person name="Cohen O."/>
            <person name="Gilbert J.A."/>
            <person name="Pupko T."/>
            <person name="Shuman H.A."/>
            <person name="Segal G."/>
        </authorList>
    </citation>
    <scope>NUCLEOTIDE SEQUENCE [LARGE SCALE GENOMIC DNA]</scope>
    <source>
        <strain evidence="15 16">IMVS3376</strain>
    </source>
</reference>
<dbReference type="InterPro" id="IPR005844">
    <property type="entry name" value="A-D-PHexomutase_a/b/a-I"/>
</dbReference>
<dbReference type="Proteomes" id="UP000054926">
    <property type="component" value="Unassembled WGS sequence"/>
</dbReference>
<dbReference type="Pfam" id="PF00408">
    <property type="entry name" value="PGM_PMM_IV"/>
    <property type="match status" value="1"/>
</dbReference>
<evidence type="ECO:0000313" key="16">
    <source>
        <dbReference type="Proteomes" id="UP000054926"/>
    </source>
</evidence>
<dbReference type="PANTHER" id="PTHR43771:SF2">
    <property type="entry name" value="PHOSPHOMANNOMUTASE_PHOSPHOGLUCOMUTASE"/>
    <property type="match status" value="1"/>
</dbReference>
<evidence type="ECO:0000256" key="1">
    <source>
        <dbReference type="ARBA" id="ARBA00000586"/>
    </source>
</evidence>
<protein>
    <recommendedName>
        <fullName evidence="5">phosphomannomutase</fullName>
        <ecNumber evidence="5">5.4.2.8</ecNumber>
    </recommendedName>
</protein>
<keyword evidence="7 10" id="KW-0479">Metal-binding</keyword>
<evidence type="ECO:0000256" key="3">
    <source>
        <dbReference type="ARBA" id="ARBA00004699"/>
    </source>
</evidence>
<comment type="pathway">
    <text evidence="3">Nucleotide-sugar biosynthesis; GDP-alpha-D-mannose biosynthesis; alpha-D-mannose 1-phosphate from D-fructose 6-phosphate: step 2/2.</text>
</comment>
<dbReference type="SUPFAM" id="SSF55957">
    <property type="entry name" value="Phosphoglucomutase, C-terminal domain"/>
    <property type="match status" value="1"/>
</dbReference>
<dbReference type="PROSITE" id="PS00710">
    <property type="entry name" value="PGM_PMM"/>
    <property type="match status" value="1"/>
</dbReference>
<evidence type="ECO:0000256" key="9">
    <source>
        <dbReference type="ARBA" id="ARBA00023235"/>
    </source>
</evidence>
<evidence type="ECO:0000256" key="4">
    <source>
        <dbReference type="ARBA" id="ARBA00010231"/>
    </source>
</evidence>
<dbReference type="GO" id="GO:0005975">
    <property type="term" value="P:carbohydrate metabolic process"/>
    <property type="evidence" value="ECO:0007669"/>
    <property type="project" value="InterPro"/>
</dbReference>
<dbReference type="Gene3D" id="3.40.120.10">
    <property type="entry name" value="Alpha-D-Glucose-1,6-Bisphosphate, subunit A, domain 3"/>
    <property type="match status" value="3"/>
</dbReference>
<comment type="caution">
    <text evidence="15">The sequence shown here is derived from an EMBL/GenBank/DDBJ whole genome shotgun (WGS) entry which is preliminary data.</text>
</comment>
<dbReference type="PANTHER" id="PTHR43771">
    <property type="entry name" value="PHOSPHOMANNOMUTASE"/>
    <property type="match status" value="1"/>
</dbReference>
<evidence type="ECO:0000256" key="2">
    <source>
        <dbReference type="ARBA" id="ARBA00001946"/>
    </source>
</evidence>
<comment type="cofactor">
    <cofactor evidence="2">
        <name>Mg(2+)</name>
        <dbReference type="ChEBI" id="CHEBI:18420"/>
    </cofactor>
</comment>
<proteinExistence type="inferred from homology"/>
<dbReference type="InterPro" id="IPR005841">
    <property type="entry name" value="Alpha-D-phosphohexomutase_SF"/>
</dbReference>
<comment type="catalytic activity">
    <reaction evidence="1">
        <text>alpha-D-mannose 1-phosphate = D-mannose 6-phosphate</text>
        <dbReference type="Rhea" id="RHEA:11140"/>
        <dbReference type="ChEBI" id="CHEBI:58409"/>
        <dbReference type="ChEBI" id="CHEBI:58735"/>
        <dbReference type="EC" id="5.4.2.8"/>
    </reaction>
</comment>
<accession>A0A0W0ZFW0</accession>
<dbReference type="InterPro" id="IPR005846">
    <property type="entry name" value="A-D-PHexomutase_a/b/a-III"/>
</dbReference>